<evidence type="ECO:0000256" key="1">
    <source>
        <dbReference type="SAM" id="MobiDB-lite"/>
    </source>
</evidence>
<feature type="compositionally biased region" description="Polar residues" evidence="1">
    <location>
        <begin position="745"/>
        <end position="754"/>
    </location>
</feature>
<feature type="region of interest" description="Disordered" evidence="1">
    <location>
        <begin position="745"/>
        <end position="780"/>
    </location>
</feature>
<keyword evidence="2" id="KW-0472">Membrane</keyword>
<organism evidence="3 4">
    <name type="scientific">Biomphalaria pfeifferi</name>
    <name type="common">Bloodfluke planorb</name>
    <name type="synonym">Freshwater snail</name>
    <dbReference type="NCBI Taxonomy" id="112525"/>
    <lineage>
        <taxon>Eukaryota</taxon>
        <taxon>Metazoa</taxon>
        <taxon>Spiralia</taxon>
        <taxon>Lophotrochozoa</taxon>
        <taxon>Mollusca</taxon>
        <taxon>Gastropoda</taxon>
        <taxon>Heterobranchia</taxon>
        <taxon>Euthyneura</taxon>
        <taxon>Panpulmonata</taxon>
        <taxon>Hygrophila</taxon>
        <taxon>Lymnaeoidea</taxon>
        <taxon>Planorbidae</taxon>
        <taxon>Biomphalaria</taxon>
    </lineage>
</organism>
<keyword evidence="2" id="KW-0812">Transmembrane</keyword>
<keyword evidence="2" id="KW-1133">Transmembrane helix</keyword>
<keyword evidence="4" id="KW-1185">Reference proteome</keyword>
<reference evidence="3" key="2">
    <citation type="submission" date="2023-04" db="EMBL/GenBank/DDBJ databases">
        <authorList>
            <person name="Bu L."/>
            <person name="Lu L."/>
            <person name="Laidemitt M.R."/>
            <person name="Zhang S.M."/>
            <person name="Mutuku M."/>
            <person name="Mkoji G."/>
            <person name="Steinauer M."/>
            <person name="Loker E.S."/>
        </authorList>
    </citation>
    <scope>NUCLEOTIDE SEQUENCE</scope>
    <source>
        <strain evidence="3">KasaAsao</strain>
        <tissue evidence="3">Whole Snail</tissue>
    </source>
</reference>
<proteinExistence type="predicted"/>
<dbReference type="Proteomes" id="UP001233172">
    <property type="component" value="Unassembled WGS sequence"/>
</dbReference>
<protein>
    <submittedName>
        <fullName evidence="3">Uncharacterized protein</fullName>
    </submittedName>
</protein>
<feature type="transmembrane region" description="Helical" evidence="2">
    <location>
        <begin position="21"/>
        <end position="40"/>
    </location>
</feature>
<dbReference type="AlphaFoldDB" id="A0AAD8C718"/>
<accession>A0AAD8C718</accession>
<evidence type="ECO:0000313" key="4">
    <source>
        <dbReference type="Proteomes" id="UP001233172"/>
    </source>
</evidence>
<name>A0AAD8C718_BIOPF</name>
<comment type="caution">
    <text evidence="3">The sequence shown here is derived from an EMBL/GenBank/DDBJ whole genome shotgun (WGS) entry which is preliminary data.</text>
</comment>
<reference evidence="3" key="1">
    <citation type="journal article" date="2023" name="PLoS Negl. Trop. Dis.">
        <title>A genome sequence for Biomphalaria pfeifferi, the major vector snail for the human-infecting parasite Schistosoma mansoni.</title>
        <authorList>
            <person name="Bu L."/>
            <person name="Lu L."/>
            <person name="Laidemitt M.R."/>
            <person name="Zhang S.M."/>
            <person name="Mutuku M."/>
            <person name="Mkoji G."/>
            <person name="Steinauer M."/>
            <person name="Loker E.S."/>
        </authorList>
    </citation>
    <scope>NUCLEOTIDE SEQUENCE</scope>
    <source>
        <strain evidence="3">KasaAsao</strain>
    </source>
</reference>
<evidence type="ECO:0000256" key="2">
    <source>
        <dbReference type="SAM" id="Phobius"/>
    </source>
</evidence>
<evidence type="ECO:0000313" key="3">
    <source>
        <dbReference type="EMBL" id="KAK0067617.1"/>
    </source>
</evidence>
<gene>
    <name evidence="3" type="ORF">Bpfe_003124</name>
</gene>
<dbReference type="EMBL" id="JASAOG010000007">
    <property type="protein sequence ID" value="KAK0067617.1"/>
    <property type="molecule type" value="Genomic_DNA"/>
</dbReference>
<sequence length="992" mass="113727">MDTGHCTCWSRRRKTPLTFSSVYFLVFILSKICSESLALFKPNVSYLSTLPSHVENENAKTMFERWSNISDKTNDKTEQLKLYKSQPELRQPVDFEFDTPQLLSTNLDSNYVPVKARKSSDVLASSFKKRPWFHSWSGRKRNTVHTFSSTGDEAAQYLRFIVSKNLNRNTKIWNKVTAVNQESSEDNKMSQMGKQGDALDSKHVLEKSSADDDQNMQTKPQHTIKISKWDNTNKIADDDTVRLQPNSLKYTKGKVSNSRLKRSKQLTPGYEDFNVNLPPSSDYLSEAELTQTWIRNTCLLLESSSFRLLANKYRNKCFLQPYKRFIIARHRPDYKFNRLISPAVNVFYRTEQDNDVGDDKLANANINTNQPFQIFSTFSLGDDLNAHQSFQLIDKDKDLSISDRFEPNLHDITDQRIFNFDPTLDQSGNVRHAAYVQDCIKILSNPGCKDAIREVKNIVFQRKVSIPLKELPKNIQFSEMLNKEQSNDIINLNSDRSNIGHKTTEGITFEASDKTGPEDSSLKELDNKLTEGKNTMITYFLTAPEEDDSNLKSTHLLSTKQILRDYVTNSDTFPVLQLHHWNENSHETSGNRATDLDVKSSEHLQPYSSSSVQDDMNDLQPFLQAYANLLATKSARYSNPLSTDFTDVSALHDVDQDGSSQQSLGHIPSNIQLLKSSPENVKSQKEINNADVSNMLYLNSYPVDDGSLKGKLHGLRKLDFDNNIQRSSMDSDLVDLIDKRPSFHSWSGKRNLQASERKIPKRPSFHSWSGKRNEGLPTSEIEISKRPSFHSWSGKRNVGMLSKRPSFHSWSGKRNVGMLSKRPSFHSWSGKRNVGMLSKRPSFHSWSGKRNDDILSIRPSFHSWSGKRNIDLMSKRPSFHSWSGKRDVDMLPKRPSFHSWSGKRNIDLMSKRPSFHSWSGKRDVDMLSKRPSFHSWSGKRDVDMLSKRPSFHSWSGKRDVDQTLTSKIPSLQLWSDQNLISKRPSFHSWSGK</sequence>